<dbReference type="PANTHER" id="PTHR35525">
    <property type="entry name" value="BLL6575 PROTEIN"/>
    <property type="match status" value="1"/>
</dbReference>
<sequence length="181" mass="19833">MPAPCCNGLVRENHYYAEILRLVTDFTNAPLAGLADLRQRCASTCLSLEIPSGPADLAGVRALALRWAEIVDADSETSRVRLLNTLLAEAAAYPRITDHDGAGWHLHYRDDGVSLAPVLRAVVAVAAAQHLTELGMHRLGRCALVECRLAFVDFSRGGSQRYCSRVCANRDAVRRHRQKVS</sequence>
<feature type="domain" description="Zinc finger CGNR" evidence="1">
    <location>
        <begin position="138"/>
        <end position="179"/>
    </location>
</feature>
<dbReference type="AlphaFoldDB" id="A0A0N9HU41"/>
<dbReference type="SUPFAM" id="SSF160904">
    <property type="entry name" value="Jann2411-like"/>
    <property type="match status" value="1"/>
</dbReference>
<name>A0A0N9HU41_9PSEU</name>
<proteinExistence type="predicted"/>
<evidence type="ECO:0000313" key="2">
    <source>
        <dbReference type="EMBL" id="ALG08501.1"/>
    </source>
</evidence>
<gene>
    <name evidence="2" type="ORF">AOZ06_17670</name>
</gene>
<dbReference type="EMBL" id="CP012752">
    <property type="protein sequence ID" value="ALG08501.1"/>
    <property type="molecule type" value="Genomic_DNA"/>
</dbReference>
<dbReference type="Gene3D" id="1.10.3300.10">
    <property type="entry name" value="Jann2411-like domain"/>
    <property type="match status" value="1"/>
</dbReference>
<dbReference type="InterPro" id="IPR023286">
    <property type="entry name" value="ABATE_dom_sf"/>
</dbReference>
<dbReference type="InterPro" id="IPR021005">
    <property type="entry name" value="Znf_CGNR"/>
</dbReference>
<organism evidence="2 3">
    <name type="scientific">Kibdelosporangium phytohabitans</name>
    <dbReference type="NCBI Taxonomy" id="860235"/>
    <lineage>
        <taxon>Bacteria</taxon>
        <taxon>Bacillati</taxon>
        <taxon>Actinomycetota</taxon>
        <taxon>Actinomycetes</taxon>
        <taxon>Pseudonocardiales</taxon>
        <taxon>Pseudonocardiaceae</taxon>
        <taxon>Kibdelosporangium</taxon>
    </lineage>
</organism>
<accession>A0A0N9HU41</accession>
<keyword evidence="3" id="KW-1185">Reference proteome</keyword>
<evidence type="ECO:0000313" key="3">
    <source>
        <dbReference type="Proteomes" id="UP000063699"/>
    </source>
</evidence>
<dbReference type="Proteomes" id="UP000063699">
    <property type="component" value="Chromosome"/>
</dbReference>
<evidence type="ECO:0000259" key="1">
    <source>
        <dbReference type="Pfam" id="PF11706"/>
    </source>
</evidence>
<dbReference type="Pfam" id="PF07336">
    <property type="entry name" value="ABATE"/>
    <property type="match status" value="1"/>
</dbReference>
<dbReference type="KEGG" id="kphy:AOZ06_17670"/>
<reference evidence="2 3" key="1">
    <citation type="submission" date="2015-07" db="EMBL/GenBank/DDBJ databases">
        <title>Genome sequencing of Kibdelosporangium phytohabitans.</title>
        <authorList>
            <person name="Qin S."/>
            <person name="Xing K."/>
        </authorList>
    </citation>
    <scope>NUCLEOTIDE SEQUENCE [LARGE SCALE GENOMIC DNA]</scope>
    <source>
        <strain evidence="2 3">KLBMP1111</strain>
    </source>
</reference>
<protein>
    <recommendedName>
        <fullName evidence="1">Zinc finger CGNR domain-containing protein</fullName>
    </recommendedName>
</protein>
<dbReference type="PANTHER" id="PTHR35525:SF3">
    <property type="entry name" value="BLL6575 PROTEIN"/>
    <property type="match status" value="1"/>
</dbReference>
<dbReference type="InterPro" id="IPR010852">
    <property type="entry name" value="ABATE"/>
</dbReference>
<dbReference type="Pfam" id="PF11706">
    <property type="entry name" value="zf-CGNR"/>
    <property type="match status" value="1"/>
</dbReference>